<dbReference type="Proteomes" id="UP001430360">
    <property type="component" value="Unassembled WGS sequence"/>
</dbReference>
<protein>
    <submittedName>
        <fullName evidence="1">Uncharacterized protein</fullName>
    </submittedName>
</protein>
<evidence type="ECO:0000313" key="1">
    <source>
        <dbReference type="EMBL" id="MCD9097030.1"/>
    </source>
</evidence>
<dbReference type="RefSeq" id="WP_232135965.1">
    <property type="nucleotide sequence ID" value="NZ_JAJQKU010000002.1"/>
</dbReference>
<comment type="caution">
    <text evidence="1">The sequence shown here is derived from an EMBL/GenBank/DDBJ whole genome shotgun (WGS) entry which is preliminary data.</text>
</comment>
<sequence>MAAGFEYFDYQSPGAPVLHGAAGRLIALLDWALVSKGGWEKAFTGTNLAAYRSATGNRMFYRVDDTQATYSRVRGQRGMTGISAGLTGQFPSNAQAGNINLFGVRKAFDTGPASDFQRYWGVRTNRYLVLFIESVSQLDTEQQTGRTARNWIVIGDLPSMAEADSYCSVVCGTPNTDNAYVDWRQYSMYIQAIAPDVSYSIGAAGAAISGSPNGSVVSPLCGVHWPFGQNAASYPSLLVQSDRMYFQPLLLGCGPSATAANQGAYPRALVANVSALYGGCADGVPLPTLPATDLVPLTVGSRQFLPILYTANFAGGYTGEACLLEMTDTDGAL</sequence>
<keyword evidence="2" id="KW-1185">Reference proteome</keyword>
<organism evidence="1 2">
    <name type="scientific">Luteimonas fraxinea</name>
    <dbReference type="NCBI Taxonomy" id="2901869"/>
    <lineage>
        <taxon>Bacteria</taxon>
        <taxon>Pseudomonadati</taxon>
        <taxon>Pseudomonadota</taxon>
        <taxon>Gammaproteobacteria</taxon>
        <taxon>Lysobacterales</taxon>
        <taxon>Lysobacteraceae</taxon>
        <taxon>Luteimonas</taxon>
    </lineage>
</organism>
<evidence type="ECO:0000313" key="2">
    <source>
        <dbReference type="Proteomes" id="UP001430360"/>
    </source>
</evidence>
<dbReference type="EMBL" id="JAJQKU010000002">
    <property type="protein sequence ID" value="MCD9097030.1"/>
    <property type="molecule type" value="Genomic_DNA"/>
</dbReference>
<proteinExistence type="predicted"/>
<gene>
    <name evidence="1" type="ORF">LTT95_08770</name>
</gene>
<accession>A0ABS8UET2</accession>
<reference evidence="1" key="2">
    <citation type="journal article" date="2022" name="Syst. Appl. Microbiol.">
        <title>Physiological and genomic characterisation of Luteimonas fraxinea sp. nov., a bacterial species associated with trees tolerant to ash dieback.</title>
        <authorList>
            <person name="Ulrich K."/>
            <person name="Becker R."/>
            <person name="Behrendt U."/>
            <person name="Kube M."/>
            <person name="Schneck V."/>
            <person name="Ulrich A."/>
        </authorList>
    </citation>
    <scope>NUCLEOTIDE SEQUENCE</scope>
    <source>
        <strain evidence="1">A1P009</strain>
    </source>
</reference>
<name>A0ABS8UET2_9GAMM</name>
<reference evidence="1" key="1">
    <citation type="submission" date="2021-12" db="EMBL/GenBank/DDBJ databases">
        <authorList>
            <person name="Ulrich A."/>
        </authorList>
    </citation>
    <scope>NUCLEOTIDE SEQUENCE</scope>
    <source>
        <strain evidence="1">A1P009</strain>
    </source>
</reference>